<dbReference type="Proteomes" id="UP000800035">
    <property type="component" value="Unassembled WGS sequence"/>
</dbReference>
<dbReference type="EMBL" id="ML977000">
    <property type="protein sequence ID" value="KAF1954207.1"/>
    <property type="molecule type" value="Genomic_DNA"/>
</dbReference>
<protein>
    <submittedName>
        <fullName evidence="1">Uncharacterized protein</fullName>
    </submittedName>
</protein>
<reference evidence="1" key="1">
    <citation type="journal article" date="2020" name="Stud. Mycol.">
        <title>101 Dothideomycetes genomes: a test case for predicting lifestyles and emergence of pathogens.</title>
        <authorList>
            <person name="Haridas S."/>
            <person name="Albert R."/>
            <person name="Binder M."/>
            <person name="Bloem J."/>
            <person name="Labutti K."/>
            <person name="Salamov A."/>
            <person name="Andreopoulos B."/>
            <person name="Baker S."/>
            <person name="Barry K."/>
            <person name="Bills G."/>
            <person name="Bluhm B."/>
            <person name="Cannon C."/>
            <person name="Castanera R."/>
            <person name="Culley D."/>
            <person name="Daum C."/>
            <person name="Ezra D."/>
            <person name="Gonzalez J."/>
            <person name="Henrissat B."/>
            <person name="Kuo A."/>
            <person name="Liang C."/>
            <person name="Lipzen A."/>
            <person name="Lutzoni F."/>
            <person name="Magnuson J."/>
            <person name="Mondo S."/>
            <person name="Nolan M."/>
            <person name="Ohm R."/>
            <person name="Pangilinan J."/>
            <person name="Park H.-J."/>
            <person name="Ramirez L."/>
            <person name="Alfaro M."/>
            <person name="Sun H."/>
            <person name="Tritt A."/>
            <person name="Yoshinaga Y."/>
            <person name="Zwiers L.-H."/>
            <person name="Turgeon B."/>
            <person name="Goodwin S."/>
            <person name="Spatafora J."/>
            <person name="Crous P."/>
            <person name="Grigoriev I."/>
        </authorList>
    </citation>
    <scope>NUCLEOTIDE SEQUENCE</scope>
    <source>
        <strain evidence="1">CBS 675.92</strain>
    </source>
</reference>
<accession>A0A6A5TZ32</accession>
<keyword evidence="2" id="KW-1185">Reference proteome</keyword>
<name>A0A6A5TZ32_9PLEO</name>
<sequence length="195" mass="21892">MGSSKSKHKSKHASAAETQLLQSLRSLIAPFTTPIEGSPIALRNKANELTGILKELEGLVKSMIKNESTAAEKEQREQIYDAITKSVEAYKVFKLKHQEFFAATDEETVLNWRYQLSFCTLMKETCPSFIKQEYEKCIAGKMRDCPRQAEMNELILSCGEPVDLDVEAAIANCIYSNLRRGIREVLGRNSLGAEL</sequence>
<evidence type="ECO:0000313" key="1">
    <source>
        <dbReference type="EMBL" id="KAF1954207.1"/>
    </source>
</evidence>
<dbReference type="AlphaFoldDB" id="A0A6A5TZ32"/>
<organism evidence="1 2">
    <name type="scientific">Byssothecium circinans</name>
    <dbReference type="NCBI Taxonomy" id="147558"/>
    <lineage>
        <taxon>Eukaryota</taxon>
        <taxon>Fungi</taxon>
        <taxon>Dikarya</taxon>
        <taxon>Ascomycota</taxon>
        <taxon>Pezizomycotina</taxon>
        <taxon>Dothideomycetes</taxon>
        <taxon>Pleosporomycetidae</taxon>
        <taxon>Pleosporales</taxon>
        <taxon>Massarineae</taxon>
        <taxon>Massarinaceae</taxon>
        <taxon>Byssothecium</taxon>
    </lineage>
</organism>
<proteinExistence type="predicted"/>
<gene>
    <name evidence="1" type="ORF">CC80DRAFT_550666</name>
</gene>
<evidence type="ECO:0000313" key="2">
    <source>
        <dbReference type="Proteomes" id="UP000800035"/>
    </source>
</evidence>